<sequence length="270" mass="29877">MLLLSRGSPRVRLANWCRGRAGELDRSAARGRNVTEAQWLSHSDPLTMLPFLKKTASDRKLRLFACGCARRIWHMLSDERSRTAVETAERHADGRADNEQLARACEDAFEANRDIRSTEPQSDAADMAACVACDAAWPNEDMRTSPTGDEYSGVVDAAQCTASAAEYAAHGAKREPRRERKVEEQALANYVRDIFGNPFRPVTFSADWRTDTTVSLARQMYDTRDFSAMPILADALQDTGCDSAEILAHSRGPGPHVCGCWVVDLVLGKE</sequence>
<organism evidence="1 2">
    <name type="scientific">Frigoriglobus tundricola</name>
    <dbReference type="NCBI Taxonomy" id="2774151"/>
    <lineage>
        <taxon>Bacteria</taxon>
        <taxon>Pseudomonadati</taxon>
        <taxon>Planctomycetota</taxon>
        <taxon>Planctomycetia</taxon>
        <taxon>Gemmatales</taxon>
        <taxon>Gemmataceae</taxon>
        <taxon>Frigoriglobus</taxon>
    </lineage>
</organism>
<reference evidence="2" key="1">
    <citation type="submission" date="2020-05" db="EMBL/GenBank/DDBJ databases">
        <title>Frigoriglobus tundricola gen. nov., sp. nov., a psychrotolerant cellulolytic planctomycete of the family Gemmataceae with two divergent copies of 16S rRNA gene.</title>
        <authorList>
            <person name="Kulichevskaya I.S."/>
            <person name="Ivanova A.A."/>
            <person name="Naumoff D.G."/>
            <person name="Beletsky A.V."/>
            <person name="Rijpstra W.I.C."/>
            <person name="Sinninghe Damste J.S."/>
            <person name="Mardanov A.V."/>
            <person name="Ravin N.V."/>
            <person name="Dedysh S.N."/>
        </authorList>
    </citation>
    <scope>NUCLEOTIDE SEQUENCE [LARGE SCALE GENOMIC DNA]</scope>
    <source>
        <strain evidence="2">PL17</strain>
    </source>
</reference>
<dbReference type="EMBL" id="CP053452">
    <property type="protein sequence ID" value="QJW94721.1"/>
    <property type="molecule type" value="Genomic_DNA"/>
</dbReference>
<keyword evidence="2" id="KW-1185">Reference proteome</keyword>
<evidence type="ECO:0000313" key="2">
    <source>
        <dbReference type="Proteomes" id="UP000503447"/>
    </source>
</evidence>
<dbReference type="AlphaFoldDB" id="A0A6M5YNA6"/>
<accession>A0A6M5YNA6</accession>
<dbReference type="KEGG" id="ftj:FTUN_2243"/>
<protein>
    <recommendedName>
        <fullName evidence="3">SMI1/KNR4 family protein</fullName>
    </recommendedName>
</protein>
<dbReference type="Proteomes" id="UP000503447">
    <property type="component" value="Chromosome"/>
</dbReference>
<evidence type="ECO:0000313" key="1">
    <source>
        <dbReference type="EMBL" id="QJW94721.1"/>
    </source>
</evidence>
<name>A0A6M5YNA6_9BACT</name>
<gene>
    <name evidence="1" type="ORF">FTUN_2243</name>
</gene>
<proteinExistence type="predicted"/>
<evidence type="ECO:0008006" key="3">
    <source>
        <dbReference type="Google" id="ProtNLM"/>
    </source>
</evidence>